<dbReference type="Gene3D" id="2.40.30.170">
    <property type="match status" value="1"/>
</dbReference>
<evidence type="ECO:0000259" key="12">
    <source>
        <dbReference type="Pfam" id="PF26002"/>
    </source>
</evidence>
<keyword evidence="10" id="KW-0175">Coiled coil</keyword>
<evidence type="ECO:0000313" key="15">
    <source>
        <dbReference type="Proteomes" id="UP001055618"/>
    </source>
</evidence>
<evidence type="ECO:0000313" key="14">
    <source>
        <dbReference type="EMBL" id="MCL6367466.1"/>
    </source>
</evidence>
<comment type="subcellular location">
    <subcellularLocation>
        <location evidence="1 9">Cell inner membrane</location>
        <topology evidence="1 9">Single-pass membrane protein</topology>
    </subcellularLocation>
</comment>
<dbReference type="PANTHER" id="PTHR30386">
    <property type="entry name" value="MEMBRANE FUSION SUBUNIT OF EMRAB-TOLC MULTIDRUG EFFLUX PUMP"/>
    <property type="match status" value="1"/>
</dbReference>
<dbReference type="PRINTS" id="PR01490">
    <property type="entry name" value="RTXTOXIND"/>
</dbReference>
<keyword evidence="3 9" id="KW-0813">Transport</keyword>
<dbReference type="Pfam" id="PF26002">
    <property type="entry name" value="Beta-barrel_AprE"/>
    <property type="match status" value="1"/>
</dbReference>
<accession>A0AAW5G9Y5</accession>
<dbReference type="InterPro" id="IPR006144">
    <property type="entry name" value="Secretion_HlyD_CS"/>
</dbReference>
<evidence type="ECO:0000256" key="8">
    <source>
        <dbReference type="ARBA" id="ARBA00023136"/>
    </source>
</evidence>
<reference evidence="14" key="1">
    <citation type="submission" date="2019-02" db="EMBL/GenBank/DDBJ databases">
        <title>New Zealand Erwinia strains with phe-tRNA free attachment sites.</title>
        <authorList>
            <person name="Nunes-Leite L."/>
            <person name="Pitman A.R."/>
        </authorList>
    </citation>
    <scope>NUCLEOTIDE SEQUENCE</scope>
    <source>
        <strain evidence="14">Ec-140</strain>
        <strain evidence="13">Ec-143</strain>
    </source>
</reference>
<feature type="transmembrane region" description="Helical" evidence="9">
    <location>
        <begin position="25"/>
        <end position="43"/>
    </location>
</feature>
<comment type="caution">
    <text evidence="14">The sequence shown here is derived from an EMBL/GenBank/DDBJ whole genome shotgun (WGS) entry which is preliminary data.</text>
</comment>
<dbReference type="EMBL" id="SGPY01000001">
    <property type="protein sequence ID" value="MCL6367466.1"/>
    <property type="molecule type" value="Genomic_DNA"/>
</dbReference>
<gene>
    <name evidence="13" type="ORF">EXT50_02595</name>
    <name evidence="14" type="ORF">EXT53_02595</name>
</gene>
<feature type="coiled-coil region" evidence="10">
    <location>
        <begin position="180"/>
        <end position="245"/>
    </location>
</feature>
<dbReference type="GO" id="GO:0009306">
    <property type="term" value="P:protein secretion"/>
    <property type="evidence" value="ECO:0007669"/>
    <property type="project" value="InterPro"/>
</dbReference>
<dbReference type="NCBIfam" id="TIGR01843">
    <property type="entry name" value="type_I_hlyD"/>
    <property type="match status" value="1"/>
</dbReference>
<evidence type="ECO:0000313" key="13">
    <source>
        <dbReference type="EMBL" id="MCL6350068.1"/>
    </source>
</evidence>
<keyword evidence="6 9" id="KW-0812">Transmembrane</keyword>
<dbReference type="PROSITE" id="PS00543">
    <property type="entry name" value="HLYD_FAMILY"/>
    <property type="match status" value="1"/>
</dbReference>
<dbReference type="PANTHER" id="PTHR30386:SF17">
    <property type="entry name" value="ALKALINE PROTEASE SECRETION PROTEIN APRE"/>
    <property type="match status" value="1"/>
</dbReference>
<dbReference type="EMBL" id="SGPX01000001">
    <property type="protein sequence ID" value="MCL6350068.1"/>
    <property type="molecule type" value="Genomic_DNA"/>
</dbReference>
<dbReference type="GO" id="GO:0005886">
    <property type="term" value="C:plasma membrane"/>
    <property type="evidence" value="ECO:0007669"/>
    <property type="project" value="UniProtKB-SubCell"/>
</dbReference>
<evidence type="ECO:0000256" key="3">
    <source>
        <dbReference type="ARBA" id="ARBA00022448"/>
    </source>
</evidence>
<dbReference type="AlphaFoldDB" id="A0AAW5G9Y5"/>
<proteinExistence type="inferred from homology"/>
<keyword evidence="5 9" id="KW-0997">Cell inner membrane</keyword>
<evidence type="ECO:0000256" key="2">
    <source>
        <dbReference type="ARBA" id="ARBA00009477"/>
    </source>
</evidence>
<dbReference type="Proteomes" id="UP001055618">
    <property type="component" value="Unassembled WGS sequence"/>
</dbReference>
<evidence type="ECO:0000256" key="10">
    <source>
        <dbReference type="SAM" id="Coils"/>
    </source>
</evidence>
<protein>
    <recommendedName>
        <fullName evidence="9">Membrane fusion protein (MFP) family protein</fullName>
    </recommendedName>
</protein>
<evidence type="ECO:0000259" key="11">
    <source>
        <dbReference type="Pfam" id="PF25994"/>
    </source>
</evidence>
<evidence type="ECO:0000256" key="6">
    <source>
        <dbReference type="ARBA" id="ARBA00022692"/>
    </source>
</evidence>
<evidence type="ECO:0000256" key="7">
    <source>
        <dbReference type="ARBA" id="ARBA00022989"/>
    </source>
</evidence>
<evidence type="ECO:0000256" key="4">
    <source>
        <dbReference type="ARBA" id="ARBA00022475"/>
    </source>
</evidence>
<evidence type="ECO:0000256" key="5">
    <source>
        <dbReference type="ARBA" id="ARBA00022519"/>
    </source>
</evidence>
<keyword evidence="4 9" id="KW-1003">Cell membrane</keyword>
<dbReference type="InterPro" id="IPR058781">
    <property type="entry name" value="HH_AprE-like"/>
</dbReference>
<dbReference type="InterPro" id="IPR050739">
    <property type="entry name" value="MFP"/>
</dbReference>
<evidence type="ECO:0000256" key="1">
    <source>
        <dbReference type="ARBA" id="ARBA00004377"/>
    </source>
</evidence>
<feature type="domain" description="AprE-like long alpha-helical hairpin" evidence="11">
    <location>
        <begin position="99"/>
        <end position="285"/>
    </location>
</feature>
<name>A0AAW5G9Y5_9GAMM</name>
<keyword evidence="7 9" id="KW-1133">Transmembrane helix</keyword>
<dbReference type="Gene3D" id="2.40.50.100">
    <property type="match status" value="2"/>
</dbReference>
<comment type="similarity">
    <text evidence="2 9">Belongs to the membrane fusion protein (MFP) (TC 8.A.1) family.</text>
</comment>
<dbReference type="Gene3D" id="1.10.287.470">
    <property type="entry name" value="Helix hairpin bin"/>
    <property type="match status" value="1"/>
</dbReference>
<dbReference type="Proteomes" id="UP001057360">
    <property type="component" value="Unassembled WGS sequence"/>
</dbReference>
<sequence length="442" mass="49012">MSASEISEESMNQTARSDEKRAVRLGWLLVLAGFGGFLLWALFAPLDKGVMVNGSVVISGNRKVVQHNQGGIVDKIQVKDGDRVEAGQILLTLNEVDARSASEGLDGQYLQLVAREGRLLAEQQRLSDMVMTPRLQPLAEKSEMHVITALQRDLLHSRQQSFKLEAEGMRSSIAGMEASLSAQRQVMSSKQKQRETLEQQLQGLRSLAAENYVPRNKMLENERLLAQLNGDIAQLAGDINRTRRDIEQQTLLIAQRQQEYDKEVNSELADVRALLSDVGSKKEKADFNLANIQMRAPVSGTVVGLKVFTEGGVIAPGQTLLEIVPDDQPLFVDARLPVELVDKVWPGLSVELQFVAFNQSTTPRVAGTVELLSADRLLDERDGSPYYSLRVQVDEAGKRALEGLEVKPGMPVQGFVRTGERSFVNYLFKPLMDRLHLALTEE</sequence>
<evidence type="ECO:0000256" key="9">
    <source>
        <dbReference type="RuleBase" id="RU365093"/>
    </source>
</evidence>
<evidence type="ECO:0000313" key="16">
    <source>
        <dbReference type="Proteomes" id="UP001057360"/>
    </source>
</evidence>
<keyword evidence="15" id="KW-1185">Reference proteome</keyword>
<feature type="domain" description="AprE-like beta-barrel" evidence="12">
    <location>
        <begin position="330"/>
        <end position="419"/>
    </location>
</feature>
<dbReference type="Pfam" id="PF25994">
    <property type="entry name" value="HH_AprE"/>
    <property type="match status" value="1"/>
</dbReference>
<dbReference type="InterPro" id="IPR010129">
    <property type="entry name" value="T1SS_HlyD"/>
</dbReference>
<organism evidence="14 16">
    <name type="scientific">Pectobacterium polaris</name>
    <dbReference type="NCBI Taxonomy" id="2042057"/>
    <lineage>
        <taxon>Bacteria</taxon>
        <taxon>Pseudomonadati</taxon>
        <taxon>Pseudomonadota</taxon>
        <taxon>Gammaproteobacteria</taxon>
        <taxon>Enterobacterales</taxon>
        <taxon>Pectobacteriaceae</taxon>
        <taxon>Pectobacterium</taxon>
    </lineage>
</organism>
<dbReference type="InterPro" id="IPR058982">
    <property type="entry name" value="Beta-barrel_AprE"/>
</dbReference>
<keyword evidence="8 9" id="KW-0472">Membrane</keyword>
<dbReference type="RefSeq" id="WP_249681376.1">
    <property type="nucleotide sequence ID" value="NZ_SGPX01000001.1"/>
</dbReference>